<proteinExistence type="predicted"/>
<dbReference type="OrthoDB" id="1933047at2759"/>
<protein>
    <submittedName>
        <fullName evidence="1">Uncharacterized protein</fullName>
    </submittedName>
</protein>
<dbReference type="AlphaFoldDB" id="A0A7J7MKY5"/>
<name>A0A7J7MKY5_9MAGN</name>
<evidence type="ECO:0000313" key="2">
    <source>
        <dbReference type="Proteomes" id="UP000541444"/>
    </source>
</evidence>
<evidence type="ECO:0000313" key="1">
    <source>
        <dbReference type="EMBL" id="KAF6155464.1"/>
    </source>
</evidence>
<comment type="caution">
    <text evidence="1">The sequence shown here is derived from an EMBL/GenBank/DDBJ whole genome shotgun (WGS) entry which is preliminary data.</text>
</comment>
<organism evidence="1 2">
    <name type="scientific">Kingdonia uniflora</name>
    <dbReference type="NCBI Taxonomy" id="39325"/>
    <lineage>
        <taxon>Eukaryota</taxon>
        <taxon>Viridiplantae</taxon>
        <taxon>Streptophyta</taxon>
        <taxon>Embryophyta</taxon>
        <taxon>Tracheophyta</taxon>
        <taxon>Spermatophyta</taxon>
        <taxon>Magnoliopsida</taxon>
        <taxon>Ranunculales</taxon>
        <taxon>Circaeasteraceae</taxon>
        <taxon>Kingdonia</taxon>
    </lineage>
</organism>
<sequence length="97" mass="11170">MAVKVVPSPSQLYCGEDRVTMQKIAAKAKSVSSHSPWYGPDRVKYLPFTGEASSYLTYEFLGDYNYDIHPDYPLTQRHSQRIASLMSFTKDRLCWEL</sequence>
<gene>
    <name evidence="1" type="ORF">GIB67_019990</name>
</gene>
<reference evidence="1 2" key="1">
    <citation type="journal article" date="2020" name="IScience">
        <title>Genome Sequencing of the Endangered Kingdonia uniflora (Circaeasteraceae, Ranunculales) Reveals Potential Mechanisms of Evolutionary Specialization.</title>
        <authorList>
            <person name="Sun Y."/>
            <person name="Deng T."/>
            <person name="Zhang A."/>
            <person name="Moore M.J."/>
            <person name="Landis J.B."/>
            <person name="Lin N."/>
            <person name="Zhang H."/>
            <person name="Zhang X."/>
            <person name="Huang J."/>
            <person name="Zhang X."/>
            <person name="Sun H."/>
            <person name="Wang H."/>
        </authorList>
    </citation>
    <scope>NUCLEOTIDE SEQUENCE [LARGE SCALE GENOMIC DNA]</scope>
    <source>
        <strain evidence="1">TB1705</strain>
        <tissue evidence="1">Leaf</tissue>
    </source>
</reference>
<dbReference type="Proteomes" id="UP000541444">
    <property type="component" value="Unassembled WGS sequence"/>
</dbReference>
<keyword evidence="2" id="KW-1185">Reference proteome</keyword>
<accession>A0A7J7MKY5</accession>
<dbReference type="EMBL" id="JACGCM010001428">
    <property type="protein sequence ID" value="KAF6155464.1"/>
    <property type="molecule type" value="Genomic_DNA"/>
</dbReference>